<organism evidence="1 2">
    <name type="scientific">Herpetosiphon geysericola</name>
    <dbReference type="NCBI Taxonomy" id="70996"/>
    <lineage>
        <taxon>Bacteria</taxon>
        <taxon>Bacillati</taxon>
        <taxon>Chloroflexota</taxon>
        <taxon>Chloroflexia</taxon>
        <taxon>Herpetosiphonales</taxon>
        <taxon>Herpetosiphonaceae</taxon>
        <taxon>Herpetosiphon</taxon>
    </lineage>
</organism>
<dbReference type="EMBL" id="LGKP01000014">
    <property type="protein sequence ID" value="KPL89995.1"/>
    <property type="molecule type" value="Genomic_DNA"/>
</dbReference>
<dbReference type="AlphaFoldDB" id="A0A0P6YXP0"/>
<dbReference type="Proteomes" id="UP000050277">
    <property type="component" value="Unassembled WGS sequence"/>
</dbReference>
<accession>A0A0P6YXP0</accession>
<name>A0A0P6YXP0_9CHLR</name>
<keyword evidence="2" id="KW-1185">Reference proteome</keyword>
<dbReference type="STRING" id="70996.SE18_08555"/>
<gene>
    <name evidence="1" type="ORF">SE18_08555</name>
</gene>
<sequence>MAGTAMTPYAQLVGPVDVYVAPYGTAEPAIDAAVPSTWYKLGPTTGDQTIEHSGDLEVFRDNDHQAPVKVTRPEEDLMVTFTVVDMTYEKYARIINNVGRIATGTSGSANVKRLGFKRGATPTEYALLLRGSADSPYGLYPGQNYIPRCVQSGNPAPARGKATRAELECEFMTLEDDTQSSDDDKMGWGTVQIN</sequence>
<dbReference type="OrthoDB" id="7452562at2"/>
<reference evidence="1 2" key="1">
    <citation type="submission" date="2015-07" db="EMBL/GenBank/DDBJ databases">
        <title>Whole genome sequence of Herpetosiphon geysericola DSM 7119.</title>
        <authorList>
            <person name="Hemp J."/>
            <person name="Ward L.M."/>
            <person name="Pace L.A."/>
            <person name="Fischer W.W."/>
        </authorList>
    </citation>
    <scope>NUCLEOTIDE SEQUENCE [LARGE SCALE GENOMIC DNA]</scope>
    <source>
        <strain evidence="1 2">DSM 7119</strain>
    </source>
</reference>
<protein>
    <submittedName>
        <fullName evidence="1">Uncharacterized protein</fullName>
    </submittedName>
</protein>
<evidence type="ECO:0000313" key="2">
    <source>
        <dbReference type="Proteomes" id="UP000050277"/>
    </source>
</evidence>
<proteinExistence type="predicted"/>
<dbReference type="Pfam" id="PF25681">
    <property type="entry name" value="Phage_TTP_17"/>
    <property type="match status" value="1"/>
</dbReference>
<comment type="caution">
    <text evidence="1">The sequence shown here is derived from an EMBL/GenBank/DDBJ whole genome shotgun (WGS) entry which is preliminary data.</text>
</comment>
<dbReference type="RefSeq" id="WP_054534025.1">
    <property type="nucleotide sequence ID" value="NZ_LGKP01000014.1"/>
</dbReference>
<evidence type="ECO:0000313" key="1">
    <source>
        <dbReference type="EMBL" id="KPL89995.1"/>
    </source>
</evidence>
<dbReference type="InterPro" id="IPR058154">
    <property type="entry name" value="Bxb1_TTP-like"/>
</dbReference>